<organism evidence="2 3">
    <name type="scientific">Streptomyces arboris</name>
    <dbReference type="NCBI Taxonomy" id="2600619"/>
    <lineage>
        <taxon>Bacteria</taxon>
        <taxon>Bacillati</taxon>
        <taxon>Actinomycetota</taxon>
        <taxon>Actinomycetes</taxon>
        <taxon>Kitasatosporales</taxon>
        <taxon>Streptomycetaceae</taxon>
        <taxon>Streptomyces</taxon>
    </lineage>
</organism>
<dbReference type="PANTHER" id="PTHR35400">
    <property type="entry name" value="SLR1083 PROTEIN"/>
    <property type="match status" value="1"/>
</dbReference>
<dbReference type="PANTHER" id="PTHR35400:SF3">
    <property type="entry name" value="SLL1072 PROTEIN"/>
    <property type="match status" value="1"/>
</dbReference>
<keyword evidence="3" id="KW-1185">Reference proteome</keyword>
<keyword evidence="2" id="KW-0378">Hydrolase</keyword>
<dbReference type="InterPro" id="IPR008538">
    <property type="entry name" value="Uma2"/>
</dbReference>
<keyword evidence="2" id="KW-0255">Endonuclease</keyword>
<dbReference type="Pfam" id="PF05685">
    <property type="entry name" value="Uma2"/>
    <property type="match status" value="1"/>
</dbReference>
<evidence type="ECO:0000313" key="3">
    <source>
        <dbReference type="Proteomes" id="UP000326907"/>
    </source>
</evidence>
<dbReference type="RefSeq" id="WP_151512572.1">
    <property type="nucleotide sequence ID" value="NZ_VYUA01000030.1"/>
</dbReference>
<reference evidence="2 3" key="1">
    <citation type="submission" date="2019-09" db="EMBL/GenBank/DDBJ databases">
        <authorList>
            <person name="Liu P."/>
        </authorList>
    </citation>
    <scope>NUCLEOTIDE SEQUENCE [LARGE SCALE GENOMIC DNA]</scope>
    <source>
        <strain evidence="2 3">TRM68085</strain>
    </source>
</reference>
<protein>
    <submittedName>
        <fullName evidence="2">Uma2 family endonuclease</fullName>
    </submittedName>
</protein>
<gene>
    <name evidence="2" type="ORF">F5983_26725</name>
</gene>
<dbReference type="AlphaFoldDB" id="A0A5N5EF94"/>
<feature type="domain" description="Putative restriction endonuclease" evidence="1">
    <location>
        <begin position="8"/>
        <end position="166"/>
    </location>
</feature>
<dbReference type="Proteomes" id="UP000326907">
    <property type="component" value="Unassembled WGS sequence"/>
</dbReference>
<evidence type="ECO:0000259" key="1">
    <source>
        <dbReference type="Pfam" id="PF05685"/>
    </source>
</evidence>
<sequence length="177" mass="19298">MMPVEGFEALARICPETVTLGLINGELEVQPVPDGDHGEIITWVAMQCVQQQPELRLYGQRGLRIGGDRNGRARPDGTLARVGRFAGDGPWSNPDRILMTVDVASYDESPVKACGYAAAGIPLRLLIDHRSGTLAVHSEPGPVRYRHQRLYDVGDAVTLPHPVSITLDTEELTNYTG</sequence>
<dbReference type="CDD" id="cd06260">
    <property type="entry name" value="DUF820-like"/>
    <property type="match status" value="1"/>
</dbReference>
<dbReference type="InterPro" id="IPR011335">
    <property type="entry name" value="Restrct_endonuc-II-like"/>
</dbReference>
<keyword evidence="2" id="KW-0540">Nuclease</keyword>
<dbReference type="SUPFAM" id="SSF52980">
    <property type="entry name" value="Restriction endonuclease-like"/>
    <property type="match status" value="1"/>
</dbReference>
<evidence type="ECO:0000313" key="2">
    <source>
        <dbReference type="EMBL" id="KAB2589476.1"/>
    </source>
</evidence>
<accession>A0A5N5EF94</accession>
<dbReference type="Gene3D" id="3.90.1570.10">
    <property type="entry name" value="tt1808, chain A"/>
    <property type="match status" value="1"/>
</dbReference>
<dbReference type="InterPro" id="IPR012296">
    <property type="entry name" value="Nuclease_put_TT1808"/>
</dbReference>
<proteinExistence type="predicted"/>
<dbReference type="EMBL" id="VYUA01000030">
    <property type="protein sequence ID" value="KAB2589476.1"/>
    <property type="molecule type" value="Genomic_DNA"/>
</dbReference>
<dbReference type="GO" id="GO:0004519">
    <property type="term" value="F:endonuclease activity"/>
    <property type="evidence" value="ECO:0007669"/>
    <property type="project" value="UniProtKB-KW"/>
</dbReference>
<name>A0A5N5EF94_9ACTN</name>
<comment type="caution">
    <text evidence="2">The sequence shown here is derived from an EMBL/GenBank/DDBJ whole genome shotgun (WGS) entry which is preliminary data.</text>
</comment>